<dbReference type="PANTHER" id="PTHR43792:SF1">
    <property type="entry name" value="N-ACETYLTRANSFERASE DOMAIN-CONTAINING PROTEIN"/>
    <property type="match status" value="1"/>
</dbReference>
<dbReference type="RefSeq" id="WP_051546277.1">
    <property type="nucleotide sequence ID" value="NZ_CAAAJD010000001.1"/>
</dbReference>
<sequence>MHETSVKPVLKTERLLIRTPQLGDEIPINQAVNRSLKELQRWMPWASDPSLKTTTAFVKSSMRQWNSKQPTLFPMVVIHKQDKLIIGASGYNEKSDPQVPFYEIGYWLDTQYTGFGLGTELTVALTRYAFEVLSAIRVQICVQADNFKSIRVAEKCGFALEARLHHHRLDCKTGKPADDLIYACFDTSKLPLTQVTW</sequence>
<keyword evidence="2" id="KW-0012">Acyltransferase</keyword>
<dbReference type="PATRIC" id="fig|45067.4.peg.1868"/>
<dbReference type="InterPro" id="IPR051531">
    <property type="entry name" value="N-acetyltransferase"/>
</dbReference>
<comment type="caution">
    <text evidence="2">The sequence shown here is derived from an EMBL/GenBank/DDBJ whole genome shotgun (WGS) entry which is preliminary data.</text>
</comment>
<dbReference type="PANTHER" id="PTHR43792">
    <property type="entry name" value="GNAT FAMILY, PUTATIVE (AFU_ORTHOLOGUE AFUA_3G00765)-RELATED-RELATED"/>
    <property type="match status" value="1"/>
</dbReference>
<feature type="domain" description="N-acetyltransferase" evidence="1">
    <location>
        <begin position="26"/>
        <end position="187"/>
    </location>
</feature>
<accession>A0A0W0VKF2</accession>
<dbReference type="Proteomes" id="UP000054869">
    <property type="component" value="Unassembled WGS sequence"/>
</dbReference>
<dbReference type="InterPro" id="IPR016181">
    <property type="entry name" value="Acyl_CoA_acyltransferase"/>
</dbReference>
<keyword evidence="2" id="KW-0808">Transferase</keyword>
<dbReference type="EMBL" id="LNYI01000037">
    <property type="protein sequence ID" value="KTD20594.1"/>
    <property type="molecule type" value="Genomic_DNA"/>
</dbReference>
<dbReference type="STRING" id="45067.Llan_1779"/>
<dbReference type="Pfam" id="PF13302">
    <property type="entry name" value="Acetyltransf_3"/>
    <property type="match status" value="1"/>
</dbReference>
<evidence type="ECO:0000313" key="2">
    <source>
        <dbReference type="EMBL" id="KTD20594.1"/>
    </source>
</evidence>
<dbReference type="eggNOG" id="COG1670">
    <property type="taxonomic scope" value="Bacteria"/>
</dbReference>
<evidence type="ECO:0000259" key="1">
    <source>
        <dbReference type="PROSITE" id="PS51186"/>
    </source>
</evidence>
<dbReference type="EC" id="2.3.1.-" evidence="2"/>
<dbReference type="InterPro" id="IPR000182">
    <property type="entry name" value="GNAT_dom"/>
</dbReference>
<protein>
    <submittedName>
        <fullName evidence="2">Putative ribosomal N-acetyltransferase YdaF</fullName>
        <ecNumber evidence="2">2.3.1.-</ecNumber>
    </submittedName>
</protein>
<reference evidence="2 3" key="1">
    <citation type="submission" date="2015-11" db="EMBL/GenBank/DDBJ databases">
        <title>Genomic analysis of 38 Legionella species identifies large and diverse effector repertoires.</title>
        <authorList>
            <person name="Burstein D."/>
            <person name="Amaro F."/>
            <person name="Zusman T."/>
            <person name="Lifshitz Z."/>
            <person name="Cohen O."/>
            <person name="Gilbert J.A."/>
            <person name="Pupko T."/>
            <person name="Shuman H.A."/>
            <person name="Segal G."/>
        </authorList>
    </citation>
    <scope>NUCLEOTIDE SEQUENCE [LARGE SCALE GENOMIC DNA]</scope>
    <source>
        <strain evidence="2 3">ATCC 49751</strain>
    </source>
</reference>
<dbReference type="AlphaFoldDB" id="A0A0W0VKF2"/>
<proteinExistence type="predicted"/>
<evidence type="ECO:0000313" key="3">
    <source>
        <dbReference type="Proteomes" id="UP000054869"/>
    </source>
</evidence>
<organism evidence="2 3">
    <name type="scientific">Legionella lansingensis</name>
    <dbReference type="NCBI Taxonomy" id="45067"/>
    <lineage>
        <taxon>Bacteria</taxon>
        <taxon>Pseudomonadati</taxon>
        <taxon>Pseudomonadota</taxon>
        <taxon>Gammaproteobacteria</taxon>
        <taxon>Legionellales</taxon>
        <taxon>Legionellaceae</taxon>
        <taxon>Legionella</taxon>
    </lineage>
</organism>
<dbReference type="SUPFAM" id="SSF55729">
    <property type="entry name" value="Acyl-CoA N-acyltransferases (Nat)"/>
    <property type="match status" value="1"/>
</dbReference>
<dbReference type="GO" id="GO:0016747">
    <property type="term" value="F:acyltransferase activity, transferring groups other than amino-acyl groups"/>
    <property type="evidence" value="ECO:0007669"/>
    <property type="project" value="InterPro"/>
</dbReference>
<name>A0A0W0VKF2_9GAMM</name>
<keyword evidence="3" id="KW-1185">Reference proteome</keyword>
<dbReference type="PROSITE" id="PS51186">
    <property type="entry name" value="GNAT"/>
    <property type="match status" value="1"/>
</dbReference>
<dbReference type="Gene3D" id="3.40.630.30">
    <property type="match status" value="1"/>
</dbReference>
<gene>
    <name evidence="2" type="primary">ydaF</name>
    <name evidence="2" type="ORF">Llan_1779</name>
</gene>
<dbReference type="OrthoDB" id="9784707at2"/>